<evidence type="ECO:0000313" key="3">
    <source>
        <dbReference type="EMBL" id="TMQ51675.1"/>
    </source>
</evidence>
<feature type="binding site" evidence="2">
    <location>
        <position position="137"/>
    </location>
    <ligand>
        <name>Fe cation</name>
        <dbReference type="ChEBI" id="CHEBI:24875"/>
    </ligand>
</feature>
<comment type="caution">
    <text evidence="3">The sequence shown here is derived from an EMBL/GenBank/DDBJ whole genome shotgun (WGS) entry which is preliminary data.</text>
</comment>
<dbReference type="NCBIfam" id="NF001159">
    <property type="entry name" value="PRK00150.1-3"/>
    <property type="match status" value="1"/>
</dbReference>
<protein>
    <recommendedName>
        <fullName evidence="2">Peptide deformylase</fullName>
        <shortName evidence="2">PDF</shortName>
        <ecNumber evidence="2">3.5.1.88</ecNumber>
    </recommendedName>
    <alternativeName>
        <fullName evidence="2">Polypeptide deformylase</fullName>
    </alternativeName>
</protein>
<accession>A0A538SJX7</accession>
<keyword evidence="2 3" id="KW-0378">Hydrolase</keyword>
<dbReference type="GO" id="GO:0046872">
    <property type="term" value="F:metal ion binding"/>
    <property type="evidence" value="ECO:0007669"/>
    <property type="project" value="UniProtKB-KW"/>
</dbReference>
<dbReference type="SUPFAM" id="SSF56420">
    <property type="entry name" value="Peptide deformylase"/>
    <property type="match status" value="1"/>
</dbReference>
<keyword evidence="2" id="KW-0648">Protein biosynthesis</keyword>
<comment type="catalytic activity">
    <reaction evidence="2">
        <text>N-terminal N-formyl-L-methionyl-[peptide] + H2O = N-terminal L-methionyl-[peptide] + formate</text>
        <dbReference type="Rhea" id="RHEA:24420"/>
        <dbReference type="Rhea" id="RHEA-COMP:10639"/>
        <dbReference type="Rhea" id="RHEA-COMP:10640"/>
        <dbReference type="ChEBI" id="CHEBI:15377"/>
        <dbReference type="ChEBI" id="CHEBI:15740"/>
        <dbReference type="ChEBI" id="CHEBI:49298"/>
        <dbReference type="ChEBI" id="CHEBI:64731"/>
        <dbReference type="EC" id="3.5.1.88"/>
    </reaction>
</comment>
<dbReference type="PANTHER" id="PTHR10458:SF22">
    <property type="entry name" value="PEPTIDE DEFORMYLASE"/>
    <property type="match status" value="1"/>
</dbReference>
<dbReference type="NCBIfam" id="TIGR00079">
    <property type="entry name" value="pept_deformyl"/>
    <property type="match status" value="1"/>
</dbReference>
<dbReference type="HAMAP" id="MF_00163">
    <property type="entry name" value="Pep_deformylase"/>
    <property type="match status" value="1"/>
</dbReference>
<dbReference type="InterPro" id="IPR036821">
    <property type="entry name" value="Peptide_deformylase_sf"/>
</dbReference>
<proteinExistence type="inferred from homology"/>
<feature type="binding site" evidence="2">
    <location>
        <position position="141"/>
    </location>
    <ligand>
        <name>Fe cation</name>
        <dbReference type="ChEBI" id="CHEBI:24875"/>
    </ligand>
</feature>
<dbReference type="PIRSF" id="PIRSF004749">
    <property type="entry name" value="Pep_def"/>
    <property type="match status" value="1"/>
</dbReference>
<dbReference type="PRINTS" id="PR01576">
    <property type="entry name" value="PDEFORMYLASE"/>
</dbReference>
<dbReference type="CDD" id="cd00487">
    <property type="entry name" value="Pep_deformylase"/>
    <property type="match status" value="1"/>
</dbReference>
<dbReference type="InterPro" id="IPR023635">
    <property type="entry name" value="Peptide_deformylase"/>
</dbReference>
<dbReference type="GO" id="GO:0042586">
    <property type="term" value="F:peptide deformylase activity"/>
    <property type="evidence" value="ECO:0007669"/>
    <property type="project" value="UniProtKB-UniRule"/>
</dbReference>
<evidence type="ECO:0000313" key="4">
    <source>
        <dbReference type="Proteomes" id="UP000317716"/>
    </source>
</evidence>
<comment type="cofactor">
    <cofactor evidence="2">
        <name>Fe(2+)</name>
        <dbReference type="ChEBI" id="CHEBI:29033"/>
    </cofactor>
    <text evidence="2">Binds 1 Fe(2+) ion.</text>
</comment>
<dbReference type="AlphaFoldDB" id="A0A538SJX7"/>
<evidence type="ECO:0000256" key="1">
    <source>
        <dbReference type="ARBA" id="ARBA00010759"/>
    </source>
</evidence>
<sequence>MAILPVRIYGDPVLKKRAAEVTVFGESLRRLIADLRDTMGAYHGVGLAATQVGVLERVAVVDVPLDEEGTKRASHALVNPVIEHRASSQTAEEGCLSIPGIFEDVTRAEQIRVRYQDEQGHGVTLDADGYLSRAIQHEVDHLDGVLFVERLSALKRQFLRRALDALARGELPEGYAPPLTHGQGGAS</sequence>
<comment type="similarity">
    <text evidence="1 2">Belongs to the polypeptide deformylase family.</text>
</comment>
<gene>
    <name evidence="2 3" type="primary">def</name>
    <name evidence="3" type="ORF">E6K72_10170</name>
</gene>
<comment type="function">
    <text evidence="2">Removes the formyl group from the N-terminal Met of newly synthesized proteins. Requires at least a dipeptide for an efficient rate of reaction. N-terminal L-methionine is a prerequisite for activity but the enzyme has broad specificity at other positions.</text>
</comment>
<dbReference type="Pfam" id="PF01327">
    <property type="entry name" value="Pep_deformylase"/>
    <property type="match status" value="1"/>
</dbReference>
<dbReference type="EMBL" id="VBOS01000361">
    <property type="protein sequence ID" value="TMQ51675.1"/>
    <property type="molecule type" value="Genomic_DNA"/>
</dbReference>
<feature type="binding site" evidence="2">
    <location>
        <position position="95"/>
    </location>
    <ligand>
        <name>Fe cation</name>
        <dbReference type="ChEBI" id="CHEBI:24875"/>
    </ligand>
</feature>
<keyword evidence="2" id="KW-0479">Metal-binding</keyword>
<reference evidence="3 4" key="1">
    <citation type="journal article" date="2019" name="Nat. Microbiol.">
        <title>Mediterranean grassland soil C-N compound turnover is dependent on rainfall and depth, and is mediated by genomically divergent microorganisms.</title>
        <authorList>
            <person name="Diamond S."/>
            <person name="Andeer P.F."/>
            <person name="Li Z."/>
            <person name="Crits-Christoph A."/>
            <person name="Burstein D."/>
            <person name="Anantharaman K."/>
            <person name="Lane K.R."/>
            <person name="Thomas B.C."/>
            <person name="Pan C."/>
            <person name="Northen T.R."/>
            <person name="Banfield J.F."/>
        </authorList>
    </citation>
    <scope>NUCLEOTIDE SEQUENCE [LARGE SCALE GENOMIC DNA]</scope>
    <source>
        <strain evidence="3">WS_2</strain>
    </source>
</reference>
<dbReference type="Proteomes" id="UP000317716">
    <property type="component" value="Unassembled WGS sequence"/>
</dbReference>
<keyword evidence="2" id="KW-0408">Iron</keyword>
<dbReference type="GO" id="GO:0006412">
    <property type="term" value="P:translation"/>
    <property type="evidence" value="ECO:0007669"/>
    <property type="project" value="UniProtKB-UniRule"/>
</dbReference>
<organism evidence="3 4">
    <name type="scientific">Eiseniibacteriota bacterium</name>
    <dbReference type="NCBI Taxonomy" id="2212470"/>
    <lineage>
        <taxon>Bacteria</taxon>
        <taxon>Candidatus Eiseniibacteriota</taxon>
    </lineage>
</organism>
<dbReference type="PANTHER" id="PTHR10458">
    <property type="entry name" value="PEPTIDE DEFORMYLASE"/>
    <property type="match status" value="1"/>
</dbReference>
<evidence type="ECO:0000256" key="2">
    <source>
        <dbReference type="HAMAP-Rule" id="MF_00163"/>
    </source>
</evidence>
<dbReference type="EC" id="3.5.1.88" evidence="2"/>
<dbReference type="Gene3D" id="3.90.45.10">
    <property type="entry name" value="Peptide deformylase"/>
    <property type="match status" value="1"/>
</dbReference>
<name>A0A538SJX7_UNCEI</name>
<feature type="active site" evidence="2">
    <location>
        <position position="138"/>
    </location>
</feature>